<proteinExistence type="predicted"/>
<organism evidence="1 2">
    <name type="scientific">Shewanella cyperi</name>
    <dbReference type="NCBI Taxonomy" id="2814292"/>
    <lineage>
        <taxon>Bacteria</taxon>
        <taxon>Pseudomonadati</taxon>
        <taxon>Pseudomonadota</taxon>
        <taxon>Gammaproteobacteria</taxon>
        <taxon>Alteromonadales</taxon>
        <taxon>Shewanellaceae</taxon>
        <taxon>Shewanella</taxon>
    </lineage>
</organism>
<reference evidence="1 2" key="1">
    <citation type="submission" date="2021-03" db="EMBL/GenBank/DDBJ databases">
        <title>Novel species identification of genus Shewanella.</title>
        <authorList>
            <person name="Liu G."/>
            <person name="Zhang Q."/>
        </authorList>
    </citation>
    <scope>NUCLEOTIDE SEQUENCE [LARGE SCALE GENOMIC DNA]</scope>
    <source>
        <strain evidence="1 2">FJAT-53726</strain>
    </source>
</reference>
<keyword evidence="2" id="KW-1185">Reference proteome</keyword>
<protein>
    <submittedName>
        <fullName evidence="1">Uncharacterized protein</fullName>
    </submittedName>
</protein>
<accession>A0A974XJN8</accession>
<dbReference type="RefSeq" id="WP_207324719.1">
    <property type="nucleotide sequence ID" value="NZ_CP071504.1"/>
</dbReference>
<gene>
    <name evidence="1" type="ORF">JYB88_15775</name>
</gene>
<dbReference type="Proteomes" id="UP000663281">
    <property type="component" value="Chromosome"/>
</dbReference>
<dbReference type="EMBL" id="CP071504">
    <property type="protein sequence ID" value="QSX29635.1"/>
    <property type="molecule type" value="Genomic_DNA"/>
</dbReference>
<evidence type="ECO:0000313" key="2">
    <source>
        <dbReference type="Proteomes" id="UP000663281"/>
    </source>
</evidence>
<evidence type="ECO:0000313" key="1">
    <source>
        <dbReference type="EMBL" id="QSX29635.1"/>
    </source>
</evidence>
<dbReference type="KEGG" id="scyp:JYB88_15775"/>
<name>A0A974XJN8_9GAMM</name>
<dbReference type="AlphaFoldDB" id="A0A974XJN8"/>
<sequence>MQPKRPSGIPTYRTVAADFAAEIIQPQHKPSAKNIPSRQKKSQKILFTHKLLLYVKFPLNSNNKIAGNFAADIHPALIFKVKLTIMAG</sequence>